<dbReference type="HOGENOM" id="CLU_038073_1_0_1"/>
<feature type="compositionally biased region" description="Basic and acidic residues" evidence="1">
    <location>
        <begin position="84"/>
        <end position="98"/>
    </location>
</feature>
<dbReference type="PANTHER" id="PTHR40132">
    <property type="entry name" value="PRE-MRNA-SPLICING FACTOR 38B"/>
    <property type="match status" value="1"/>
</dbReference>
<evidence type="ECO:0008006" key="4">
    <source>
        <dbReference type="Google" id="ProtNLM"/>
    </source>
</evidence>
<feature type="region of interest" description="Disordered" evidence="1">
    <location>
        <begin position="29"/>
        <end position="49"/>
    </location>
</feature>
<keyword evidence="3" id="KW-1185">Reference proteome</keyword>
<evidence type="ECO:0000256" key="1">
    <source>
        <dbReference type="SAM" id="MobiDB-lite"/>
    </source>
</evidence>
<protein>
    <recommendedName>
        <fullName evidence="4">Pre-mRNA-splicing factor 38B</fullName>
    </recommendedName>
</protein>
<dbReference type="PANTHER" id="PTHR40132:SF1">
    <property type="entry name" value="PRE-MRNA-SPLICING FACTOR 38B"/>
    <property type="match status" value="1"/>
</dbReference>
<feature type="region of interest" description="Disordered" evidence="1">
    <location>
        <begin position="67"/>
        <end position="206"/>
    </location>
</feature>
<dbReference type="Proteomes" id="UP000016933">
    <property type="component" value="Unassembled WGS sequence"/>
</dbReference>
<feature type="compositionally biased region" description="Basic and acidic residues" evidence="1">
    <location>
        <begin position="67"/>
        <end position="77"/>
    </location>
</feature>
<dbReference type="OMA" id="ETDNHNT"/>
<dbReference type="eggNOG" id="ENOG502S07H">
    <property type="taxonomic scope" value="Eukaryota"/>
</dbReference>
<dbReference type="OrthoDB" id="2431475at2759"/>
<name>M2XGJ5_DOTSN</name>
<reference evidence="3" key="1">
    <citation type="journal article" date="2012" name="PLoS Genet.">
        <title>The genomes of the fungal plant pathogens Cladosporium fulvum and Dothistroma septosporum reveal adaptation to different hosts and lifestyles but also signatures of common ancestry.</title>
        <authorList>
            <person name="de Wit P.J.G.M."/>
            <person name="van der Burgt A."/>
            <person name="Oekmen B."/>
            <person name="Stergiopoulos I."/>
            <person name="Abd-Elsalam K.A."/>
            <person name="Aerts A.L."/>
            <person name="Bahkali A.H."/>
            <person name="Beenen H.G."/>
            <person name="Chettri P."/>
            <person name="Cox M.P."/>
            <person name="Datema E."/>
            <person name="de Vries R.P."/>
            <person name="Dhillon B."/>
            <person name="Ganley A.R."/>
            <person name="Griffiths S.A."/>
            <person name="Guo Y."/>
            <person name="Hamelin R.C."/>
            <person name="Henrissat B."/>
            <person name="Kabir M.S."/>
            <person name="Jashni M.K."/>
            <person name="Kema G."/>
            <person name="Klaubauf S."/>
            <person name="Lapidus A."/>
            <person name="Levasseur A."/>
            <person name="Lindquist E."/>
            <person name="Mehrabi R."/>
            <person name="Ohm R.A."/>
            <person name="Owen T.J."/>
            <person name="Salamov A."/>
            <person name="Schwelm A."/>
            <person name="Schijlen E."/>
            <person name="Sun H."/>
            <person name="van den Burg H.A."/>
            <person name="van Ham R.C.H.J."/>
            <person name="Zhang S."/>
            <person name="Goodwin S.B."/>
            <person name="Grigoriev I.V."/>
            <person name="Collemare J."/>
            <person name="Bradshaw R.E."/>
        </authorList>
    </citation>
    <scope>NUCLEOTIDE SEQUENCE [LARGE SCALE GENOMIC DNA]</scope>
    <source>
        <strain evidence="3">NZE10 / CBS 128990</strain>
    </source>
</reference>
<reference evidence="2 3" key="2">
    <citation type="journal article" date="2012" name="PLoS Pathog.">
        <title>Diverse lifestyles and strategies of plant pathogenesis encoded in the genomes of eighteen Dothideomycetes fungi.</title>
        <authorList>
            <person name="Ohm R.A."/>
            <person name="Feau N."/>
            <person name="Henrissat B."/>
            <person name="Schoch C.L."/>
            <person name="Horwitz B.A."/>
            <person name="Barry K.W."/>
            <person name="Condon B.J."/>
            <person name="Copeland A.C."/>
            <person name="Dhillon B."/>
            <person name="Glaser F."/>
            <person name="Hesse C.N."/>
            <person name="Kosti I."/>
            <person name="LaButti K."/>
            <person name="Lindquist E.A."/>
            <person name="Lucas S."/>
            <person name="Salamov A.A."/>
            <person name="Bradshaw R.E."/>
            <person name="Ciuffetti L."/>
            <person name="Hamelin R.C."/>
            <person name="Kema G.H.J."/>
            <person name="Lawrence C."/>
            <person name="Scott J.A."/>
            <person name="Spatafora J.W."/>
            <person name="Turgeon B.G."/>
            <person name="de Wit P.J.G.M."/>
            <person name="Zhong S."/>
            <person name="Goodwin S.B."/>
            <person name="Grigoriev I.V."/>
        </authorList>
    </citation>
    <scope>NUCLEOTIDE SEQUENCE [LARGE SCALE GENOMIC DNA]</scope>
    <source>
        <strain evidence="3">NZE10 / CBS 128990</strain>
    </source>
</reference>
<dbReference type="EMBL" id="KB446546">
    <property type="protein sequence ID" value="EME38612.1"/>
    <property type="molecule type" value="Genomic_DNA"/>
</dbReference>
<organism evidence="2 3">
    <name type="scientific">Dothistroma septosporum (strain NZE10 / CBS 128990)</name>
    <name type="common">Red band needle blight fungus</name>
    <name type="synonym">Mycosphaerella pini</name>
    <dbReference type="NCBI Taxonomy" id="675120"/>
    <lineage>
        <taxon>Eukaryota</taxon>
        <taxon>Fungi</taxon>
        <taxon>Dikarya</taxon>
        <taxon>Ascomycota</taxon>
        <taxon>Pezizomycotina</taxon>
        <taxon>Dothideomycetes</taxon>
        <taxon>Dothideomycetidae</taxon>
        <taxon>Mycosphaerellales</taxon>
        <taxon>Mycosphaerellaceae</taxon>
        <taxon>Dothistroma</taxon>
    </lineage>
</organism>
<evidence type="ECO:0000313" key="3">
    <source>
        <dbReference type="Proteomes" id="UP000016933"/>
    </source>
</evidence>
<evidence type="ECO:0000313" key="2">
    <source>
        <dbReference type="EMBL" id="EME38612.1"/>
    </source>
</evidence>
<gene>
    <name evidence="2" type="ORF">DOTSEDRAFT_139968</name>
</gene>
<accession>M2XGJ5</accession>
<feature type="compositionally biased region" description="Basic and acidic residues" evidence="1">
    <location>
        <begin position="126"/>
        <end position="172"/>
    </location>
</feature>
<sequence>MSSDITDDYVAQILKREAERKDSNRFVANGLGSLLSNTRPRNRDAPKPNTRFLKHLVKDVDSHNAALLKKEAEESRARARARKLKDERNGGDERSRSPRKERRRKDERREREVYSARRVHERRSRGHDGTRKGERKVSRERDSKRVDDRKRLRREHDSSGKLDRQPDHERVVAADLDPLEDAIGPKPSMRSAARGRGAHRDSNIDARFDSKYDPAIDVALDDHEDDDDDWEMALETMRDRAKWRKSGAERLRAAGFTEEEVDKWEKGGTRGSNEEGDVESVKWNKKGEGREWDRGKVVEGGHVEVRSEWGRLKDT</sequence>
<proteinExistence type="predicted"/>
<dbReference type="STRING" id="675120.M2XGJ5"/>
<feature type="region of interest" description="Disordered" evidence="1">
    <location>
        <begin position="260"/>
        <end position="284"/>
    </location>
</feature>
<dbReference type="AlphaFoldDB" id="M2XGJ5"/>